<dbReference type="RefSeq" id="WP_157305762.1">
    <property type="nucleotide sequence ID" value="NZ_WRXN01000003.1"/>
</dbReference>
<keyword evidence="4" id="KW-1185">Reference proteome</keyword>
<evidence type="ECO:0000313" key="4">
    <source>
        <dbReference type="Proteomes" id="UP000461730"/>
    </source>
</evidence>
<keyword evidence="1" id="KW-0175">Coiled coil</keyword>
<evidence type="ECO:0000313" key="3">
    <source>
        <dbReference type="EMBL" id="MVT08338.1"/>
    </source>
</evidence>
<keyword evidence="2" id="KW-0812">Transmembrane</keyword>
<keyword evidence="2" id="KW-0472">Membrane</keyword>
<evidence type="ECO:0000256" key="2">
    <source>
        <dbReference type="SAM" id="Phobius"/>
    </source>
</evidence>
<organism evidence="3 4">
    <name type="scientific">Chitinophaga tropicalis</name>
    <dbReference type="NCBI Taxonomy" id="2683588"/>
    <lineage>
        <taxon>Bacteria</taxon>
        <taxon>Pseudomonadati</taxon>
        <taxon>Bacteroidota</taxon>
        <taxon>Chitinophagia</taxon>
        <taxon>Chitinophagales</taxon>
        <taxon>Chitinophagaceae</taxon>
        <taxon>Chitinophaga</taxon>
    </lineage>
</organism>
<protein>
    <submittedName>
        <fullName evidence="3">Uncharacterized protein</fullName>
    </submittedName>
</protein>
<sequence length="206" mass="23317">MASQEVLSALEILHNELNKIAPAITLIEKAQELTQVVSRIPQKHLDLLNAVKEDDAKHKASLTQLFTSQMESLTEEHHALQRVTNDIQNQIKDEQAALNGLKERIQAFYERVEKINFPERLDKIDANIAGIMAATQAVQSRLDTIERNITERLRDMQESQKESRNSLQMGLEVIQKTGKQQQVLTYITIGLIVLGVAAFLLKNKLL</sequence>
<dbReference type="EMBL" id="WRXN01000003">
    <property type="protein sequence ID" value="MVT08338.1"/>
    <property type="molecule type" value="Genomic_DNA"/>
</dbReference>
<feature type="transmembrane region" description="Helical" evidence="2">
    <location>
        <begin position="183"/>
        <end position="201"/>
    </location>
</feature>
<evidence type="ECO:0000256" key="1">
    <source>
        <dbReference type="SAM" id="Coils"/>
    </source>
</evidence>
<reference evidence="3 4" key="1">
    <citation type="submission" date="2019-12" db="EMBL/GenBank/DDBJ databases">
        <title>Chitinophaga sp. strain ysch24 (GDMCC 1.1355), whole genome shotgun sequence.</title>
        <authorList>
            <person name="Zhang X."/>
        </authorList>
    </citation>
    <scope>NUCLEOTIDE SEQUENCE [LARGE SCALE GENOMIC DNA]</scope>
    <source>
        <strain evidence="4">ysch24</strain>
    </source>
</reference>
<proteinExistence type="predicted"/>
<name>A0A7K1U1X8_9BACT</name>
<dbReference type="Proteomes" id="UP000461730">
    <property type="component" value="Unassembled WGS sequence"/>
</dbReference>
<feature type="coiled-coil region" evidence="1">
    <location>
        <begin position="70"/>
        <end position="111"/>
    </location>
</feature>
<dbReference type="AlphaFoldDB" id="A0A7K1U1X8"/>
<gene>
    <name evidence="3" type="ORF">GO493_08715</name>
</gene>
<accession>A0A7K1U1X8</accession>
<comment type="caution">
    <text evidence="3">The sequence shown here is derived from an EMBL/GenBank/DDBJ whole genome shotgun (WGS) entry which is preliminary data.</text>
</comment>
<keyword evidence="2" id="KW-1133">Transmembrane helix</keyword>